<name>A0A0F7H1L0_POLJO</name>
<keyword evidence="1" id="KW-1133">Transmembrane helix</keyword>
<gene>
    <name evidence="2" type="primary">ATP8</name>
</gene>
<reference evidence="2" key="1">
    <citation type="journal article" date="2015" name="Mitochondrial DNA">
        <title>The mitochondrial genome of Polistes jokahamae and a phylogenetic analysis of the Vespoidea (Insecta: Hymenoptera).</title>
        <authorList>
            <person name="Song S.N."/>
            <person name="Chen P.Y."/>
            <person name="Wei S.J."/>
            <person name="Chen X.X."/>
        </authorList>
    </citation>
    <scope>NUCLEOTIDE SEQUENCE</scope>
</reference>
<keyword evidence="1" id="KW-0812">Transmembrane</keyword>
<sequence length="51" mass="6344">MPQISPLKWLTLYFITLLIFLLIMIQFNYLMNFNKKRLLNHKFNNNLTWKL</sequence>
<keyword evidence="1" id="KW-0472">Membrane</keyword>
<dbReference type="EMBL" id="KR052468">
    <property type="protein sequence ID" value="AKG64598.1"/>
    <property type="molecule type" value="Genomic_DNA"/>
</dbReference>
<accession>A0A0F7H1L0</accession>
<geneLocation type="mitochondrion" evidence="2"/>
<dbReference type="AlphaFoldDB" id="A0A0F7H1L0"/>
<protein>
    <submittedName>
        <fullName evidence="2">ATP synthase FO subunit 8</fullName>
    </submittedName>
</protein>
<feature type="transmembrane region" description="Helical" evidence="1">
    <location>
        <begin position="12"/>
        <end position="31"/>
    </location>
</feature>
<proteinExistence type="predicted"/>
<evidence type="ECO:0000256" key="1">
    <source>
        <dbReference type="SAM" id="Phobius"/>
    </source>
</evidence>
<organism evidence="2">
    <name type="scientific">Polistes jokahamae</name>
    <name type="common">Dark-waist paper wasp</name>
    <name type="synonym">Polistes jadwigae</name>
    <dbReference type="NCBI Taxonomy" id="256662"/>
    <lineage>
        <taxon>Eukaryota</taxon>
        <taxon>Metazoa</taxon>
        <taxon>Ecdysozoa</taxon>
        <taxon>Arthropoda</taxon>
        <taxon>Hexapoda</taxon>
        <taxon>Insecta</taxon>
        <taxon>Pterygota</taxon>
        <taxon>Neoptera</taxon>
        <taxon>Endopterygota</taxon>
        <taxon>Hymenoptera</taxon>
        <taxon>Apocrita</taxon>
        <taxon>Aculeata</taxon>
        <taxon>Vespoidea</taxon>
        <taxon>Vespidae</taxon>
        <taxon>Polistinae</taxon>
        <taxon>Polistini</taxon>
        <taxon>Polistes</taxon>
    </lineage>
</organism>
<evidence type="ECO:0000313" key="2">
    <source>
        <dbReference type="EMBL" id="AKG64598.1"/>
    </source>
</evidence>
<keyword evidence="2" id="KW-0496">Mitochondrion</keyword>